<dbReference type="PANTHER" id="PTHR22692">
    <property type="entry name" value="MYOSIN VII, XV"/>
    <property type="match status" value="1"/>
</dbReference>
<dbReference type="InterPro" id="IPR036961">
    <property type="entry name" value="Kinesin_motor_dom_sf"/>
</dbReference>
<dbReference type="SUPFAM" id="SSF52540">
    <property type="entry name" value="P-loop containing nucleoside triphosphate hydrolases"/>
    <property type="match status" value="1"/>
</dbReference>
<keyword evidence="5 10" id="KW-0547">Nucleotide-binding</keyword>
<dbReference type="InterPro" id="IPR027417">
    <property type="entry name" value="P-loop_NTPase"/>
</dbReference>
<evidence type="ECO:0000256" key="8">
    <source>
        <dbReference type="ARBA" id="ARBA00023175"/>
    </source>
</evidence>
<dbReference type="InterPro" id="IPR000857">
    <property type="entry name" value="MyTH4_dom"/>
</dbReference>
<accession>A0A9Q0IG34</accession>
<keyword evidence="7 10" id="KW-0518">Myosin</keyword>
<dbReference type="InterPro" id="IPR014352">
    <property type="entry name" value="FERM/acyl-CoA-bd_prot_sf"/>
</dbReference>
<feature type="region of interest" description="Actin-binding" evidence="10">
    <location>
        <begin position="615"/>
        <end position="637"/>
    </location>
</feature>
<gene>
    <name evidence="15" type="ORF">NHX12_005024</name>
</gene>
<dbReference type="CDD" id="cd14473">
    <property type="entry name" value="FERM_B-lobe"/>
    <property type="match status" value="1"/>
</dbReference>
<feature type="region of interest" description="Disordered" evidence="11">
    <location>
        <begin position="1474"/>
        <end position="1497"/>
    </location>
</feature>
<dbReference type="Gene3D" id="1.20.58.530">
    <property type="match status" value="1"/>
</dbReference>
<feature type="region of interest" description="Disordered" evidence="11">
    <location>
        <begin position="887"/>
        <end position="917"/>
    </location>
</feature>
<dbReference type="InterPro" id="IPR041793">
    <property type="entry name" value="MyoVII_FERM_C1"/>
</dbReference>
<dbReference type="InterPro" id="IPR029071">
    <property type="entry name" value="Ubiquitin-like_domsf"/>
</dbReference>
<reference evidence="15" key="1">
    <citation type="submission" date="2022-07" db="EMBL/GenBank/DDBJ databases">
        <title>Chromosome-level genome of Muraenolepis orangiensis.</title>
        <authorList>
            <person name="Kim J."/>
        </authorList>
    </citation>
    <scope>NUCLEOTIDE SEQUENCE</scope>
    <source>
        <strain evidence="15">KU_S4_2022</strain>
        <tissue evidence="15">Muscle</tissue>
    </source>
</reference>
<keyword evidence="3" id="KW-0963">Cytoplasm</keyword>
<evidence type="ECO:0000256" key="10">
    <source>
        <dbReference type="PROSITE-ProRule" id="PRU00782"/>
    </source>
</evidence>
<keyword evidence="16" id="KW-1185">Reference proteome</keyword>
<organism evidence="15 16">
    <name type="scientific">Muraenolepis orangiensis</name>
    <name type="common">Patagonian moray cod</name>
    <dbReference type="NCBI Taxonomy" id="630683"/>
    <lineage>
        <taxon>Eukaryota</taxon>
        <taxon>Metazoa</taxon>
        <taxon>Chordata</taxon>
        <taxon>Craniata</taxon>
        <taxon>Vertebrata</taxon>
        <taxon>Euteleostomi</taxon>
        <taxon>Actinopterygii</taxon>
        <taxon>Neopterygii</taxon>
        <taxon>Teleostei</taxon>
        <taxon>Neoteleostei</taxon>
        <taxon>Acanthomorphata</taxon>
        <taxon>Zeiogadaria</taxon>
        <taxon>Gadariae</taxon>
        <taxon>Gadiformes</taxon>
        <taxon>Muraenolepidoidei</taxon>
        <taxon>Muraenolepididae</taxon>
        <taxon>Muraenolepis</taxon>
    </lineage>
</organism>
<feature type="domain" description="MyTH4" evidence="13">
    <location>
        <begin position="915"/>
        <end position="1114"/>
    </location>
</feature>
<evidence type="ECO:0000256" key="11">
    <source>
        <dbReference type="SAM" id="MobiDB-lite"/>
    </source>
</evidence>
<dbReference type="PROSITE" id="PS50096">
    <property type="entry name" value="IQ"/>
    <property type="match status" value="2"/>
</dbReference>
<keyword evidence="9 10" id="KW-0009">Actin-binding</keyword>
<dbReference type="Gene3D" id="2.30.30.40">
    <property type="entry name" value="SH3 Domains"/>
    <property type="match status" value="1"/>
</dbReference>
<dbReference type="GO" id="GO:0005524">
    <property type="term" value="F:ATP binding"/>
    <property type="evidence" value="ECO:0007669"/>
    <property type="project" value="UniProtKB-UniRule"/>
</dbReference>
<dbReference type="Gene3D" id="1.20.120.720">
    <property type="entry name" value="Myosin VI head, motor domain, U50 subdomain"/>
    <property type="match status" value="1"/>
</dbReference>
<dbReference type="CDD" id="cd01381">
    <property type="entry name" value="MYSc_Myo7"/>
    <property type="match status" value="1"/>
</dbReference>
<comment type="similarity">
    <text evidence="2 10">Belongs to the TRAFAC class myosin-kinesin ATPase superfamily. Myosin family.</text>
</comment>
<dbReference type="InterPro" id="IPR019749">
    <property type="entry name" value="Band_41_domain"/>
</dbReference>
<evidence type="ECO:0000256" key="2">
    <source>
        <dbReference type="ARBA" id="ARBA00008314"/>
    </source>
</evidence>
<dbReference type="Gene3D" id="1.10.10.820">
    <property type="match status" value="1"/>
</dbReference>
<dbReference type="PANTHER" id="PTHR22692:SF24">
    <property type="entry name" value="MYOSIN VIIB"/>
    <property type="match status" value="1"/>
</dbReference>
<evidence type="ECO:0000256" key="7">
    <source>
        <dbReference type="ARBA" id="ARBA00023123"/>
    </source>
</evidence>
<dbReference type="SUPFAM" id="SSF47031">
    <property type="entry name" value="Second domain of FERM"/>
    <property type="match status" value="1"/>
</dbReference>
<dbReference type="Pfam" id="PF24123">
    <property type="entry name" value="Myosin_VII_N"/>
    <property type="match status" value="1"/>
</dbReference>
<dbReference type="SMART" id="SM00139">
    <property type="entry name" value="MyTH4"/>
    <property type="match status" value="1"/>
</dbReference>
<dbReference type="Pfam" id="PF00784">
    <property type="entry name" value="MyTH4"/>
    <property type="match status" value="1"/>
</dbReference>
<evidence type="ECO:0000259" key="14">
    <source>
        <dbReference type="PROSITE" id="PS51456"/>
    </source>
</evidence>
<evidence type="ECO:0000256" key="6">
    <source>
        <dbReference type="ARBA" id="ARBA00022840"/>
    </source>
</evidence>
<dbReference type="GO" id="GO:0003779">
    <property type="term" value="F:actin binding"/>
    <property type="evidence" value="ECO:0007669"/>
    <property type="project" value="UniProtKB-KW"/>
</dbReference>
<dbReference type="SMART" id="SM00295">
    <property type="entry name" value="B41"/>
    <property type="match status" value="1"/>
</dbReference>
<dbReference type="Pfam" id="PF00063">
    <property type="entry name" value="Myosin_head"/>
    <property type="match status" value="1"/>
</dbReference>
<dbReference type="Gene3D" id="2.30.29.30">
    <property type="entry name" value="Pleckstrin-homology domain (PH domain)/Phosphotyrosine-binding domain (PTB)"/>
    <property type="match status" value="1"/>
</dbReference>
<dbReference type="PROSITE" id="PS51016">
    <property type="entry name" value="MYTH4"/>
    <property type="match status" value="1"/>
</dbReference>
<evidence type="ECO:0000313" key="15">
    <source>
        <dbReference type="EMBL" id="KAJ3595721.1"/>
    </source>
</evidence>
<dbReference type="Gene3D" id="6.20.240.20">
    <property type="match status" value="1"/>
</dbReference>
<feature type="compositionally biased region" description="Low complexity" evidence="11">
    <location>
        <begin position="1474"/>
        <end position="1487"/>
    </location>
</feature>
<dbReference type="InterPro" id="IPR001609">
    <property type="entry name" value="Myosin_head_motor_dom-like"/>
</dbReference>
<keyword evidence="6 10" id="KW-0067">ATP-binding</keyword>
<dbReference type="Gene3D" id="3.40.850.10">
    <property type="entry name" value="Kinesin motor domain"/>
    <property type="match status" value="1"/>
</dbReference>
<dbReference type="Proteomes" id="UP001148018">
    <property type="component" value="Unassembled WGS sequence"/>
</dbReference>
<evidence type="ECO:0000313" key="16">
    <source>
        <dbReference type="Proteomes" id="UP001148018"/>
    </source>
</evidence>
<dbReference type="Gene3D" id="3.10.20.90">
    <property type="entry name" value="Phosphatidylinositol 3-kinase Catalytic Subunit, Chain A, domain 1"/>
    <property type="match status" value="1"/>
</dbReference>
<dbReference type="Gene3D" id="1.25.40.530">
    <property type="entry name" value="MyTH4 domain"/>
    <property type="match status" value="1"/>
</dbReference>
<feature type="binding site" evidence="10">
    <location>
        <begin position="135"/>
        <end position="142"/>
    </location>
    <ligand>
        <name>ATP</name>
        <dbReference type="ChEBI" id="CHEBI:30616"/>
    </ligand>
</feature>
<dbReference type="PROSITE" id="PS51456">
    <property type="entry name" value="MYOSIN_MOTOR"/>
    <property type="match status" value="1"/>
</dbReference>
<evidence type="ECO:0000256" key="9">
    <source>
        <dbReference type="ARBA" id="ARBA00023203"/>
    </source>
</evidence>
<dbReference type="CDD" id="cd17092">
    <property type="entry name" value="FERM1_F1_Myosin-VII"/>
    <property type="match status" value="1"/>
</dbReference>
<comment type="subcellular location">
    <subcellularLocation>
        <location evidence="1">Cytoplasm</location>
    </subcellularLocation>
</comment>
<name>A0A9Q0IG34_9TELE</name>
<feature type="region of interest" description="Disordered" evidence="11">
    <location>
        <begin position="856"/>
        <end position="875"/>
    </location>
</feature>
<comment type="caution">
    <text evidence="15">The sequence shown here is derived from an EMBL/GenBank/DDBJ whole genome shotgun (WGS) entry which is preliminary data.</text>
</comment>
<dbReference type="InterPro" id="IPR011993">
    <property type="entry name" value="PH-like_dom_sf"/>
</dbReference>
<evidence type="ECO:0000256" key="1">
    <source>
        <dbReference type="ARBA" id="ARBA00004496"/>
    </source>
</evidence>
<evidence type="ECO:0000259" key="13">
    <source>
        <dbReference type="PROSITE" id="PS51016"/>
    </source>
</evidence>
<dbReference type="InterPro" id="IPR019748">
    <property type="entry name" value="FERM_central"/>
</dbReference>
<evidence type="ECO:0000256" key="4">
    <source>
        <dbReference type="ARBA" id="ARBA00022737"/>
    </source>
</evidence>
<keyword evidence="8 10" id="KW-0505">Motor protein</keyword>
<dbReference type="GO" id="GO:0005737">
    <property type="term" value="C:cytoplasm"/>
    <property type="evidence" value="ECO:0007669"/>
    <property type="project" value="UniProtKB-SubCell"/>
</dbReference>
<evidence type="ECO:0000256" key="3">
    <source>
        <dbReference type="ARBA" id="ARBA00022490"/>
    </source>
</evidence>
<dbReference type="Gene3D" id="1.20.5.190">
    <property type="match status" value="1"/>
</dbReference>
<keyword evidence="4" id="KW-0677">Repeat</keyword>
<dbReference type="PRINTS" id="PR00193">
    <property type="entry name" value="MYOSINHEAVY"/>
</dbReference>
<dbReference type="OrthoDB" id="6108017at2759"/>
<dbReference type="InterPro" id="IPR057130">
    <property type="entry name" value="Myosin_VII_N"/>
</dbReference>
<dbReference type="Gene3D" id="1.20.80.10">
    <property type="match status" value="1"/>
</dbReference>
<dbReference type="PROSITE" id="PS50057">
    <property type="entry name" value="FERM_3"/>
    <property type="match status" value="1"/>
</dbReference>
<dbReference type="InterPro" id="IPR035963">
    <property type="entry name" value="FERM_2"/>
</dbReference>
<dbReference type="Pfam" id="PF21989">
    <property type="entry name" value="RA_2"/>
    <property type="match status" value="1"/>
</dbReference>
<dbReference type="SMART" id="SM00242">
    <property type="entry name" value="MYSc"/>
    <property type="match status" value="1"/>
</dbReference>
<dbReference type="SUPFAM" id="SSF54236">
    <property type="entry name" value="Ubiquitin-like"/>
    <property type="match status" value="1"/>
</dbReference>
<sequence length="1567" mass="177234">MLRKGEWVWLDSDNGVPIGARVTDTDLGQCVLVDDDGKERVLRAGQGPSPQPMHRTSVEGVEDMVLLGELTDTYTGSVLVAVNPYKELPIYSKEQVKLYHGRKLGELPPHIFAIADSCYYNLTRSKTDQCCIISGESGAGKTESSKLILQYLAAVSGQQSWIEQQILESNPILEAFGNAKTIRNDNSSRFGKYLEIFFSRDRAIEGARVEQYLLEKVRVCHQATEERNYHIFYCMLAGLTTEQRKTLCLRDAKAYKFLTKGGCVVCNGRDDAKDFARINTAFRVLTFTEGQCWEIYKLLAAILHLGNSSFEEASENNMESSDVTPSVHFKLASTQLEVEGDTLANSLTHRSFLTNREKVTKPLNTKQASDCRDAFVKAIYNQMFLWIVGNINAVIGKALKSNAGVSRRSIGLLDIFGFENFYVNSFEQLCINLANEELQQFFVSNIFKLEQQEYLRQGVVWSNISFGDNKQTLDLLVGKPCNLLALIDEESLFPKGTDITMLHKMNDQHKDSVGYISSKNDHESRFGVQHFAGVVYYDSNGFLEKNRDAISSDIVKMISTSKNKLLHEIFQSELSTGVRKPTNSRVTITPKNTMRTVSDSRKQMPTLSSQFRQSLDSLMKALALCQPFFIRCFKPNNDKHSERFDRELCMVQLRYSGMMDTVRIRKLGYPISHTFTDFLFRYRVLLDTAVCDPGREPVEVCCEAICKTLIHGRDQWKIGKSKVFLKEVHDSHLEQARDRDLTKTVSIIQRVMLATYDRKTFLKKKAAASVLQRNWRAYKSREDNKKLHRGYDRLTARIRGRRLQRLYRKQRTAAILLQSQVRGYLVRKSCKRRREEVLGVVSLVFLTSSPVGLSETDLSKSLAEPEPISEDEDHKIIRRPLRNIVEVTSAEETSDSDTEDDPPKTPASGDASHTHIQQRLRQPLLAHQDERDTLACLTAWWIILRFMGDMPEPRALDPFNPQARRPSASNHLQVVQRRGRRLSSVVGLDQPEGFAEDEDILVGEGPTLDRPLTPLEKLHIIVGYGFSRPGIRDEIYCQILKQLMGNEDREVCLRGWILLSLCLSSFPPSQLLTKVFLRRGPSGYGAYCAERLRRTVANGDREEVPCWIELQATESQKPLDVTVALADGRTFTLPVDSACNSGEVLGDVSRRIGLRDAYGFSLYVSFYEKRWTLGSSRKHVMDAVSQCEQEVRRQGREEDSAPWELSVRKELFTPWHDCSEDPVATELIYRQVLRGLKSEEYVCDKEDEYAQLAAKHYFVQFGSDNNMENTRTVVEDCITNSLIDTKSLAKWNSLVDSIHSQGGYGSKDTTKAEIVDYARQKWALFFSKFYDVTMLSGLPLPLSRFALAINWTGVFFMDGRDKKLLEIPYVELTGASVARPSGGCVKLTTFQEEFVLRCAEADEAAEMIQANLEGLRQRSQYARGDLLVVRKDGDFSATRRWNQATNDLTGHTGSIQMNAVQFLATLSKPSQATLSLLSPSSSSSQRGAAERGREEADAPVSVKSFALEHFSTRMPSKEVNRVGASRVAVRDRLWVSSKEPLKQPLLKSLANNSDLSQMACNSFIDIL</sequence>
<evidence type="ECO:0000256" key="5">
    <source>
        <dbReference type="ARBA" id="ARBA00022741"/>
    </source>
</evidence>
<dbReference type="InterPro" id="IPR036106">
    <property type="entry name" value="MYSc_Myo7"/>
</dbReference>
<dbReference type="InterPro" id="IPR000299">
    <property type="entry name" value="FERM_domain"/>
</dbReference>
<feature type="domain" description="Myosin motor" evidence="14">
    <location>
        <begin position="73"/>
        <end position="738"/>
    </location>
</feature>
<dbReference type="SMART" id="SM00015">
    <property type="entry name" value="IQ"/>
    <property type="match status" value="3"/>
</dbReference>
<dbReference type="InterPro" id="IPR000048">
    <property type="entry name" value="IQ_motif_EF-hand-BS"/>
</dbReference>
<dbReference type="GO" id="GO:0003774">
    <property type="term" value="F:cytoskeletal motor activity"/>
    <property type="evidence" value="ECO:0007669"/>
    <property type="project" value="UniProtKB-UniRule"/>
</dbReference>
<dbReference type="InterPro" id="IPR038185">
    <property type="entry name" value="MyTH4_dom_sf"/>
</dbReference>
<dbReference type="Pfam" id="PF00612">
    <property type="entry name" value="IQ"/>
    <property type="match status" value="2"/>
</dbReference>
<dbReference type="Pfam" id="PF21998">
    <property type="entry name" value="FERM_C1_MyoVII"/>
    <property type="match status" value="1"/>
</dbReference>
<dbReference type="GO" id="GO:0016459">
    <property type="term" value="C:myosin complex"/>
    <property type="evidence" value="ECO:0007669"/>
    <property type="project" value="UniProtKB-KW"/>
</dbReference>
<dbReference type="InterPro" id="IPR051567">
    <property type="entry name" value="Unconventional_Myosin_ATPase"/>
</dbReference>
<feature type="domain" description="FERM" evidence="12">
    <location>
        <begin position="1119"/>
        <end position="1422"/>
    </location>
</feature>
<dbReference type="FunFam" id="1.10.10.820:FF:000001">
    <property type="entry name" value="Myosin heavy chain"/>
    <property type="match status" value="1"/>
</dbReference>
<evidence type="ECO:0000259" key="12">
    <source>
        <dbReference type="PROSITE" id="PS50057"/>
    </source>
</evidence>
<proteinExistence type="inferred from homology"/>
<protein>
    <submittedName>
        <fullName evidence="15">Uncharacterized protein</fullName>
    </submittedName>
</protein>
<dbReference type="EMBL" id="JANIIK010000111">
    <property type="protein sequence ID" value="KAJ3595721.1"/>
    <property type="molecule type" value="Genomic_DNA"/>
</dbReference>
<dbReference type="CDD" id="cd13198">
    <property type="entry name" value="FERM_C1_MyoVII"/>
    <property type="match status" value="1"/>
</dbReference>